<keyword evidence="5 9" id="KW-0342">GTP-binding</keyword>
<dbReference type="EC" id="6.5.1.8" evidence="1"/>
<dbReference type="InterPro" id="IPR001233">
    <property type="entry name" value="RtcB"/>
</dbReference>
<dbReference type="VEuPathDB" id="PlasmoDB:PKNH_1441100"/>
<feature type="binding site" evidence="10">
    <location>
        <position position="370"/>
    </location>
    <ligand>
        <name>Mn(2+)</name>
        <dbReference type="ChEBI" id="CHEBI:29035"/>
        <label>2</label>
    </ligand>
</feature>
<sequence>MKWLPIIPLFPACCISQRSMMRELCYVGSVALSPMRPKKNAFKLRERGETTRLFCANSEMSNFYGINESGFSNTRPPPYLLRFDKCNDVIAYTNEIDNESLKQIKNLAKLHIIKGHITILPDVHLGKGIIIGSVFLTKHFIIPNGVGVDIGCGVLCVKINKLKKKNLHEGVINNIYKKIKRNIPLSFDYHEKEVFDAKNVLDELVAKYASSNMAHIMNPKHLKQMGTLGGGNHFIEIAYDASGDVKAEPINGNLSGEAHQNDNTQKYACQQNHYPESDIYILIHSGSRNIGKSTAEFYDDLASHESKVKRNDLAYLDLRKKHGQNYLRDMQLCQEYAKYNRIYMMKIIEQIIKEELNCTLDWQNAINIHHNFCNHELVNYFHNGEVKKEYMYVTRKGATSSMKNQLGIIPGNMKVGSYIVRGKGNKLSYNSCSHGCGRVLSRTHAKKIINQADFVNIMKGVRCDTSAKIRDEAPQAYKNLNKVLRNQDSLIHVVRRLLPLINVKGG</sequence>
<comment type="caution">
    <text evidence="11">The sequence shown here is derived from an EMBL/GenBank/DDBJ whole genome shotgun (WGS) entry which is preliminary data.</text>
</comment>
<keyword evidence="3 10" id="KW-0479">Metal-binding</keyword>
<dbReference type="GO" id="GO:0030145">
    <property type="term" value="F:manganese ion binding"/>
    <property type="evidence" value="ECO:0007669"/>
    <property type="project" value="TreeGrafter"/>
</dbReference>
<dbReference type="OrthoDB" id="10249697at2759"/>
<feature type="binding site" evidence="9">
    <location>
        <begin position="232"/>
        <end position="236"/>
    </location>
    <ligand>
        <name>GMP</name>
        <dbReference type="ChEBI" id="CHEBI:58115"/>
    </ligand>
</feature>
<feature type="binding site" evidence="10">
    <location>
        <position position="284"/>
    </location>
    <ligand>
        <name>Mn(2+)</name>
        <dbReference type="ChEBI" id="CHEBI:29035"/>
        <label>2</label>
    </ligand>
</feature>
<feature type="binding site" evidence="9">
    <location>
        <position position="504"/>
    </location>
    <ligand>
        <name>GMP</name>
        <dbReference type="ChEBI" id="CHEBI:58115"/>
    </ligand>
</feature>
<evidence type="ECO:0000313" key="11">
    <source>
        <dbReference type="EMBL" id="OTN63626.1"/>
    </source>
</evidence>
<dbReference type="PANTHER" id="PTHR43749:SF2">
    <property type="entry name" value="RNA-SPLICING LIGASE RTCB"/>
    <property type="match status" value="1"/>
</dbReference>
<feature type="binding site" evidence="9">
    <location>
        <begin position="410"/>
        <end position="413"/>
    </location>
    <ligand>
        <name>GMP</name>
        <dbReference type="ChEBI" id="CHEBI:58115"/>
    </ligand>
</feature>
<gene>
    <name evidence="11" type="ORF">PKNOH_S140259200</name>
</gene>
<keyword evidence="6 10" id="KW-0464">Manganese</keyword>
<evidence type="ECO:0000256" key="7">
    <source>
        <dbReference type="ARBA" id="ARBA00047746"/>
    </source>
</evidence>
<keyword evidence="4 9" id="KW-0547">Nucleotide-binding</keyword>
<comment type="cofactor">
    <cofactor evidence="10">
        <name>Mn(2+)</name>
        <dbReference type="ChEBI" id="CHEBI:29035"/>
    </cofactor>
    <text evidence="10">Binds 2 manganese ions per subunit.</text>
</comment>
<dbReference type="VEuPathDB" id="PlasmoDB:PKNOH_S140259200"/>
<reference evidence="11 12" key="1">
    <citation type="submission" date="2017-05" db="EMBL/GenBank/DDBJ databases">
        <title>PacBio assembly of a Plasmodium knowlesi genome sequence with Hi-C correction and manual annotation of the SICAvar gene family.</title>
        <authorList>
            <person name="Lapp S.A."/>
            <person name="Geraldo J.A."/>
            <person name="Chien J.-T."/>
            <person name="Ay F."/>
            <person name="Pakala S.B."/>
            <person name="Batugedara G."/>
            <person name="Humphrey J.C."/>
            <person name="Debarry J.D."/>
            <person name="Le Roch K.G."/>
            <person name="Galinski M.R."/>
            <person name="Kissinger J.C."/>
        </authorList>
    </citation>
    <scope>NUCLEOTIDE SEQUENCE [LARGE SCALE GENOMIC DNA]</scope>
    <source>
        <strain evidence="12">Malayan Strain Pk1 (A+)</strain>
    </source>
</reference>
<dbReference type="SUPFAM" id="SSF103365">
    <property type="entry name" value="Hypothetical protein PH1602"/>
    <property type="match status" value="1"/>
</dbReference>
<protein>
    <recommendedName>
        <fullName evidence="1">3'-phosphate/5'-hydroxy nucleic acid ligase</fullName>
        <ecNumber evidence="1">6.5.1.8</ecNumber>
    </recommendedName>
</protein>
<dbReference type="Pfam" id="PF01139">
    <property type="entry name" value="RtcB"/>
    <property type="match status" value="1"/>
</dbReference>
<dbReference type="InterPro" id="IPR036025">
    <property type="entry name" value="RtcB-like_sf"/>
</dbReference>
<name>A0A1Y3DK40_PLAKN</name>
<dbReference type="VEuPathDB" id="PlasmoDB:PKA1H_090008800"/>
<organism evidence="11 12">
    <name type="scientific">Plasmodium knowlesi</name>
    <dbReference type="NCBI Taxonomy" id="5850"/>
    <lineage>
        <taxon>Eukaryota</taxon>
        <taxon>Sar</taxon>
        <taxon>Alveolata</taxon>
        <taxon>Apicomplexa</taxon>
        <taxon>Aconoidasida</taxon>
        <taxon>Haemosporida</taxon>
        <taxon>Plasmodiidae</taxon>
        <taxon>Plasmodium</taxon>
        <taxon>Plasmodium (Plasmodium)</taxon>
    </lineage>
</organism>
<dbReference type="AlphaFoldDB" id="A0A1Y3DK40"/>
<dbReference type="GO" id="GO:0006396">
    <property type="term" value="P:RNA processing"/>
    <property type="evidence" value="ECO:0007669"/>
    <property type="project" value="InterPro"/>
</dbReference>
<feature type="active site" description="GMP-histidine intermediate" evidence="8">
    <location>
        <position position="434"/>
    </location>
</feature>
<dbReference type="GO" id="GO:0170057">
    <property type="term" value="F:RNA ligase (GTP) activity"/>
    <property type="evidence" value="ECO:0007669"/>
    <property type="project" value="UniProtKB-EC"/>
</dbReference>
<dbReference type="GO" id="GO:0006281">
    <property type="term" value="P:DNA repair"/>
    <property type="evidence" value="ECO:0007669"/>
    <property type="project" value="TreeGrafter"/>
</dbReference>
<feature type="binding site" evidence="9">
    <location>
        <begin position="370"/>
        <end position="371"/>
    </location>
    <ligand>
        <name>GMP</name>
        <dbReference type="ChEBI" id="CHEBI:58115"/>
    </ligand>
</feature>
<evidence type="ECO:0000256" key="8">
    <source>
        <dbReference type="PIRSR" id="PIRSR601233-1"/>
    </source>
</evidence>
<evidence type="ECO:0000256" key="4">
    <source>
        <dbReference type="ARBA" id="ARBA00022741"/>
    </source>
</evidence>
<accession>A0A1Y3DK40</accession>
<evidence type="ECO:0000313" key="12">
    <source>
        <dbReference type="Proteomes" id="UP000195012"/>
    </source>
</evidence>
<dbReference type="Proteomes" id="UP000195012">
    <property type="component" value="Unassembled WGS sequence"/>
</dbReference>
<dbReference type="EMBL" id="NETL01000028">
    <property type="protein sequence ID" value="OTN63626.1"/>
    <property type="molecule type" value="Genomic_DNA"/>
</dbReference>
<dbReference type="InterPro" id="IPR052915">
    <property type="entry name" value="RtcB-like"/>
</dbReference>
<keyword evidence="2" id="KW-0436">Ligase</keyword>
<feature type="binding site" evidence="10">
    <location>
        <position position="149"/>
    </location>
    <ligand>
        <name>Mn(2+)</name>
        <dbReference type="ChEBI" id="CHEBI:29035"/>
        <label>1</label>
    </ligand>
</feature>
<comment type="catalytic activity">
    <reaction evidence="7">
        <text>a 3'-end 3'-phospho-ribonucleotide-RNA + a 5'-end dephospho-ribonucleoside-RNA + GTP = a ribonucleotidyl-ribonucleotide-RNA + GMP + diphosphate</text>
        <dbReference type="Rhea" id="RHEA:68076"/>
        <dbReference type="Rhea" id="RHEA-COMP:10463"/>
        <dbReference type="Rhea" id="RHEA-COMP:13936"/>
        <dbReference type="Rhea" id="RHEA-COMP:17355"/>
        <dbReference type="ChEBI" id="CHEBI:33019"/>
        <dbReference type="ChEBI" id="CHEBI:37565"/>
        <dbReference type="ChEBI" id="CHEBI:58115"/>
        <dbReference type="ChEBI" id="CHEBI:83062"/>
        <dbReference type="ChEBI" id="CHEBI:138284"/>
        <dbReference type="ChEBI" id="CHEBI:173118"/>
        <dbReference type="EC" id="6.5.1.8"/>
    </reaction>
</comment>
<dbReference type="GO" id="GO:0042245">
    <property type="term" value="P:RNA repair"/>
    <property type="evidence" value="ECO:0007669"/>
    <property type="project" value="TreeGrafter"/>
</dbReference>
<dbReference type="GO" id="GO:0003909">
    <property type="term" value="F:DNA ligase activity"/>
    <property type="evidence" value="ECO:0007669"/>
    <property type="project" value="TreeGrafter"/>
</dbReference>
<evidence type="ECO:0000256" key="9">
    <source>
        <dbReference type="PIRSR" id="PIRSR601233-2"/>
    </source>
</evidence>
<evidence type="ECO:0000256" key="10">
    <source>
        <dbReference type="PIRSR" id="PIRSR601233-3"/>
    </source>
</evidence>
<dbReference type="OMA" id="HNYIDFR"/>
<dbReference type="GO" id="GO:0005525">
    <property type="term" value="F:GTP binding"/>
    <property type="evidence" value="ECO:0007669"/>
    <property type="project" value="UniProtKB-KW"/>
</dbReference>
<evidence type="ECO:0000256" key="2">
    <source>
        <dbReference type="ARBA" id="ARBA00022598"/>
    </source>
</evidence>
<dbReference type="Gene3D" id="3.90.1860.10">
    <property type="entry name" value="tRNA-splicing ligase RtcB"/>
    <property type="match status" value="1"/>
</dbReference>
<feature type="binding site" evidence="9">
    <location>
        <position position="417"/>
    </location>
    <ligand>
        <name>GMP</name>
        <dbReference type="ChEBI" id="CHEBI:58115"/>
    </ligand>
</feature>
<evidence type="ECO:0000256" key="5">
    <source>
        <dbReference type="ARBA" id="ARBA00023134"/>
    </source>
</evidence>
<feature type="binding site" evidence="9">
    <location>
        <begin position="434"/>
        <end position="437"/>
    </location>
    <ligand>
        <name>GMP</name>
        <dbReference type="ChEBI" id="CHEBI:58115"/>
    </ligand>
</feature>
<dbReference type="PANTHER" id="PTHR43749">
    <property type="entry name" value="RNA-SPLICING LIGASE RTCB"/>
    <property type="match status" value="1"/>
</dbReference>
<proteinExistence type="predicted"/>
<evidence type="ECO:0000256" key="6">
    <source>
        <dbReference type="ARBA" id="ARBA00023211"/>
    </source>
</evidence>
<evidence type="ECO:0000256" key="3">
    <source>
        <dbReference type="ARBA" id="ARBA00022723"/>
    </source>
</evidence>
<dbReference type="eggNOG" id="KOG3833">
    <property type="taxonomic scope" value="Eukaryota"/>
</dbReference>
<feature type="binding site" evidence="10">
    <location>
        <position position="233"/>
    </location>
    <ligand>
        <name>Mn(2+)</name>
        <dbReference type="ChEBI" id="CHEBI:29035"/>
        <label>1</label>
    </ligand>
</feature>
<evidence type="ECO:0000256" key="1">
    <source>
        <dbReference type="ARBA" id="ARBA00012726"/>
    </source>
</evidence>